<organism evidence="1">
    <name type="scientific">Arundo donax</name>
    <name type="common">Giant reed</name>
    <name type="synonym">Donax arundinaceus</name>
    <dbReference type="NCBI Taxonomy" id="35708"/>
    <lineage>
        <taxon>Eukaryota</taxon>
        <taxon>Viridiplantae</taxon>
        <taxon>Streptophyta</taxon>
        <taxon>Embryophyta</taxon>
        <taxon>Tracheophyta</taxon>
        <taxon>Spermatophyta</taxon>
        <taxon>Magnoliopsida</taxon>
        <taxon>Liliopsida</taxon>
        <taxon>Poales</taxon>
        <taxon>Poaceae</taxon>
        <taxon>PACMAD clade</taxon>
        <taxon>Arundinoideae</taxon>
        <taxon>Arundineae</taxon>
        <taxon>Arundo</taxon>
    </lineage>
</organism>
<protein>
    <submittedName>
        <fullName evidence="1">Uncharacterized protein</fullName>
    </submittedName>
</protein>
<reference evidence="1" key="2">
    <citation type="journal article" date="2015" name="Data Brief">
        <title>Shoot transcriptome of the giant reed, Arundo donax.</title>
        <authorList>
            <person name="Barrero R.A."/>
            <person name="Guerrero F.D."/>
            <person name="Moolhuijzen P."/>
            <person name="Goolsby J.A."/>
            <person name="Tidwell J."/>
            <person name="Bellgard S.E."/>
            <person name="Bellgard M.I."/>
        </authorList>
    </citation>
    <scope>NUCLEOTIDE SEQUENCE</scope>
    <source>
        <tissue evidence="1">Shoot tissue taken approximately 20 cm above the soil surface</tissue>
    </source>
</reference>
<sequence length="81" mass="9376">MLYISSEFYIIQQAQELSFSVLHLVTGRSAGTLGKNRPCLRSAWYKFRYLDSAGYNHVGPRKMPRQTKFCHKVLNNPFGCF</sequence>
<dbReference type="EMBL" id="GBRH01203898">
    <property type="protein sequence ID" value="JAD93997.1"/>
    <property type="molecule type" value="Transcribed_RNA"/>
</dbReference>
<evidence type="ECO:0000313" key="1">
    <source>
        <dbReference type="EMBL" id="JAD93997.1"/>
    </source>
</evidence>
<accession>A0A0A9ED84</accession>
<name>A0A0A9ED84_ARUDO</name>
<proteinExistence type="predicted"/>
<dbReference type="AlphaFoldDB" id="A0A0A9ED84"/>
<reference evidence="1" key="1">
    <citation type="submission" date="2014-09" db="EMBL/GenBank/DDBJ databases">
        <authorList>
            <person name="Magalhaes I.L.F."/>
            <person name="Oliveira U."/>
            <person name="Santos F.R."/>
            <person name="Vidigal T.H.D.A."/>
            <person name="Brescovit A.D."/>
            <person name="Santos A.J."/>
        </authorList>
    </citation>
    <scope>NUCLEOTIDE SEQUENCE</scope>
    <source>
        <tissue evidence="1">Shoot tissue taken approximately 20 cm above the soil surface</tissue>
    </source>
</reference>